<dbReference type="PANTHER" id="PTHR43377">
    <property type="entry name" value="BILIVERDIN REDUCTASE A"/>
    <property type="match status" value="1"/>
</dbReference>
<feature type="domain" description="Gfo/Idh/MocA-like oxidoreductase N-terminal" evidence="1">
    <location>
        <begin position="18"/>
        <end position="121"/>
    </location>
</feature>
<dbReference type="Proteomes" id="UP000231092">
    <property type="component" value="Unassembled WGS sequence"/>
</dbReference>
<evidence type="ECO:0000259" key="1">
    <source>
        <dbReference type="Pfam" id="PF01408"/>
    </source>
</evidence>
<dbReference type="SUPFAM" id="SSF51735">
    <property type="entry name" value="NAD(P)-binding Rossmann-fold domains"/>
    <property type="match status" value="1"/>
</dbReference>
<reference evidence="3 4" key="1">
    <citation type="submission" date="2017-11" db="EMBL/GenBank/DDBJ databases">
        <title>Understudied soil microbes with underappreciated capabilities: Untangling the Clostridium saccharolyticum group.</title>
        <authorList>
            <person name="Leschine S."/>
        </authorList>
    </citation>
    <scope>NUCLEOTIDE SEQUENCE [LARGE SCALE GENOMIC DNA]</scope>
    <source>
        <strain evidence="3 4">18A</strain>
    </source>
</reference>
<evidence type="ECO:0000313" key="4">
    <source>
        <dbReference type="Proteomes" id="UP000231092"/>
    </source>
</evidence>
<dbReference type="PANTHER" id="PTHR43377:SF1">
    <property type="entry name" value="BILIVERDIN REDUCTASE A"/>
    <property type="match status" value="1"/>
</dbReference>
<protein>
    <submittedName>
        <fullName evidence="3">Putative dehydrogenase</fullName>
    </submittedName>
</protein>
<sequence length="334" mass="37058">MKNIKIGVISFEHMHAVSYTKALLALPGVELLGIADEDEFRGTKMAYEFNTKYFKDYHDLLNEAVDGVIICTNNKMHCQVSVDAARKGKHILVEKPFALTAAEAKQMVKAADEAGVRIMNAFPMRFNPNITAAREIVERGEIGDILSITGINHGKIPSGWFLNKELSGGGGVMDHTVHLADLIRWFTNSEYRSVYCESGNLIHNRQIDDCGIVMAEMESGAFVTIDCSWAHHKNYPIWPQVDMEIIGTKGVLEVKAFGQVNHIVDEAGDIIEDVIWNEGGDEGLIREFVEVLRTGKEPLASGKDGARALEVAVAAYQSTDSHITTRVEHIEFDR</sequence>
<dbReference type="RefSeq" id="WP_100303953.1">
    <property type="nucleotide sequence ID" value="NZ_PGET01000001.1"/>
</dbReference>
<dbReference type="GO" id="GO:0000166">
    <property type="term" value="F:nucleotide binding"/>
    <property type="evidence" value="ECO:0007669"/>
    <property type="project" value="InterPro"/>
</dbReference>
<proteinExistence type="predicted"/>
<dbReference type="Gene3D" id="3.40.50.720">
    <property type="entry name" value="NAD(P)-binding Rossmann-like Domain"/>
    <property type="match status" value="1"/>
</dbReference>
<organism evidence="3 4">
    <name type="scientific">[Clostridium] celerecrescens 18A</name>
    <dbReference type="NCBI Taxonomy" id="1286362"/>
    <lineage>
        <taxon>Bacteria</taxon>
        <taxon>Bacillati</taxon>
        <taxon>Bacillota</taxon>
        <taxon>Clostridia</taxon>
        <taxon>Lachnospirales</taxon>
        <taxon>Lachnospiraceae</taxon>
        <taxon>Lacrimispora</taxon>
    </lineage>
</organism>
<evidence type="ECO:0000259" key="2">
    <source>
        <dbReference type="Pfam" id="PF22725"/>
    </source>
</evidence>
<dbReference type="EMBL" id="PGET01000001">
    <property type="protein sequence ID" value="PJJ27294.1"/>
    <property type="molecule type" value="Genomic_DNA"/>
</dbReference>
<dbReference type="InterPro" id="IPR055170">
    <property type="entry name" value="GFO_IDH_MocA-like_dom"/>
</dbReference>
<dbReference type="SUPFAM" id="SSF55347">
    <property type="entry name" value="Glyceraldehyde-3-phosphate dehydrogenase-like, C-terminal domain"/>
    <property type="match status" value="1"/>
</dbReference>
<evidence type="ECO:0000313" key="3">
    <source>
        <dbReference type="EMBL" id="PJJ27294.1"/>
    </source>
</evidence>
<dbReference type="OrthoDB" id="9815825at2"/>
<dbReference type="InterPro" id="IPR036291">
    <property type="entry name" value="NAD(P)-bd_dom_sf"/>
</dbReference>
<accession>A0A2M8Z1G9</accession>
<name>A0A2M8Z1G9_9FIRM</name>
<dbReference type="InterPro" id="IPR051450">
    <property type="entry name" value="Gfo/Idh/MocA_Oxidoreductases"/>
</dbReference>
<dbReference type="Gene3D" id="3.30.360.10">
    <property type="entry name" value="Dihydrodipicolinate Reductase, domain 2"/>
    <property type="match status" value="1"/>
</dbReference>
<dbReference type="InterPro" id="IPR000683">
    <property type="entry name" value="Gfo/Idh/MocA-like_OxRdtase_N"/>
</dbReference>
<gene>
    <name evidence="3" type="ORF">H171_0757</name>
</gene>
<dbReference type="Pfam" id="PF01408">
    <property type="entry name" value="GFO_IDH_MocA"/>
    <property type="match status" value="1"/>
</dbReference>
<dbReference type="AlphaFoldDB" id="A0A2M8Z1G9"/>
<feature type="domain" description="GFO/IDH/MocA-like oxidoreductase" evidence="2">
    <location>
        <begin position="131"/>
        <end position="253"/>
    </location>
</feature>
<dbReference type="Pfam" id="PF22725">
    <property type="entry name" value="GFO_IDH_MocA_C3"/>
    <property type="match status" value="1"/>
</dbReference>
<comment type="caution">
    <text evidence="3">The sequence shown here is derived from an EMBL/GenBank/DDBJ whole genome shotgun (WGS) entry which is preliminary data.</text>
</comment>